<dbReference type="RefSeq" id="WP_072749769.1">
    <property type="nucleotide sequence ID" value="NZ_FOAW01000005.1"/>
</dbReference>
<evidence type="ECO:0000256" key="1">
    <source>
        <dbReference type="SAM" id="MobiDB-lite"/>
    </source>
</evidence>
<protein>
    <recommendedName>
        <fullName evidence="4">Antitoxin Xre/MbcA/ParS-like toxin-binding domain-containing protein</fullName>
    </recommendedName>
</protein>
<name>A0A1H7LWZ5_9NOCA</name>
<evidence type="ECO:0008006" key="4">
    <source>
        <dbReference type="Google" id="ProtNLM"/>
    </source>
</evidence>
<evidence type="ECO:0000313" key="3">
    <source>
        <dbReference type="Proteomes" id="UP000198677"/>
    </source>
</evidence>
<organism evidence="2 3">
    <name type="scientific">Rhodococcus maanshanensis</name>
    <dbReference type="NCBI Taxonomy" id="183556"/>
    <lineage>
        <taxon>Bacteria</taxon>
        <taxon>Bacillati</taxon>
        <taxon>Actinomycetota</taxon>
        <taxon>Actinomycetes</taxon>
        <taxon>Mycobacteriales</taxon>
        <taxon>Nocardiaceae</taxon>
        <taxon>Rhodococcus</taxon>
    </lineage>
</organism>
<gene>
    <name evidence="2" type="ORF">SAMN05444583_105167</name>
</gene>
<dbReference type="AlphaFoldDB" id="A0A1H7LWZ5"/>
<dbReference type="EMBL" id="FOAW01000005">
    <property type="protein sequence ID" value="SEL03005.1"/>
    <property type="molecule type" value="Genomic_DNA"/>
</dbReference>
<dbReference type="OrthoDB" id="3629757at2"/>
<evidence type="ECO:0000313" key="2">
    <source>
        <dbReference type="EMBL" id="SEL03005.1"/>
    </source>
</evidence>
<proteinExistence type="predicted"/>
<accession>A0A1H7LWZ5</accession>
<sequence length="210" mass="22852">MSNSAARAGGVPERHRDHSRRLTAVGGSVSDHDLIELIRSELASRPTLSLVAGRVSHLLLAGQVDGDDPILDLIDPGNVLDEKTVMRDAVEYILSFPHLSAGEVAVKYRKTWANPSDALRKRAGQIIGLKQGRRYRYPEFQFSLPEDATELVRRSNVALGAEDDPWGVASWWLSPNPAAAGRTSPVDLLEAGDLEQVAALVRAEVEDDIA</sequence>
<feature type="region of interest" description="Disordered" evidence="1">
    <location>
        <begin position="1"/>
        <end position="21"/>
    </location>
</feature>
<dbReference type="Proteomes" id="UP000198677">
    <property type="component" value="Unassembled WGS sequence"/>
</dbReference>
<keyword evidence="3" id="KW-1185">Reference proteome</keyword>
<reference evidence="3" key="1">
    <citation type="submission" date="2016-10" db="EMBL/GenBank/DDBJ databases">
        <authorList>
            <person name="Varghese N."/>
            <person name="Submissions S."/>
        </authorList>
    </citation>
    <scope>NUCLEOTIDE SEQUENCE [LARGE SCALE GENOMIC DNA]</scope>
    <source>
        <strain evidence="3">DSM 44675</strain>
    </source>
</reference>